<accession>A0A7W6NJ67</accession>
<protein>
    <submittedName>
        <fullName evidence="2">Uncharacterized protein</fullName>
    </submittedName>
</protein>
<name>A0A7W6NJ67_9HYPH</name>
<sequence>MAGVQAEIKTRFTLGGIKEAAAGLRGFAQRLNSSFEEVKKKTRPVFDPMKRSLDAVENKLKSVGKTAATVGGKTAFHGIRLGALGASVAVGGLTAKFSAMSAAALSTAKETASALKGLSLDAQRIGGSTEDVSVLGFAADQMGTDRDELVTQISTLSSEFLTLKENIAAADKNFQRFLSRKAADLTLARDAGDGAAFWATYNGMRDDISAERMKSISAIDARLAQIEANANRIEASGGVSNRASELVKRVQDQKLAQEIYDLQEARKQIVASQSPQGQAFFELQSFGLDQEAASKGGIESLLAISDAFKRVQNESQKARIAAKLFGEDAGPKMIPLLNGGREAIEKYRAALRESGAIASPEDIKAAEQYTLSIQRLKLAFDGVKLTVSRTLWPDMTRSSDQLADFLMRNRDAIARYVSEVYLATEQLVKDVYAAFNGDLSEIKTKWFDKFIHKAIAARDYLVALWEDVQKQYQLLSDGKDSDYGWINAIRDGFLVVRSVVVDVVKQISALAAGRDTDYPWLNKLRDGVVAFAEHFSKAFELVKSGLKIISEMLDPILSKWGVDIMTLGMAVGMARMLGVFKLLTTAAGGLFGTLTKVFSLGGGAAGAAGAAAAGAAEAAGAAGGAAAGAAATASGLAASLIRVGTVISTVIKGAALLGVTLAAAFEAGQKAAEYMYENTQKAYDELFKAQAQLIAAQGNEAADKALNDRSGRWLEYQQKIRKAQGIQIHQLTPEQRYTSGRRAINRFLGWDENYQPESDEEKAAMIEKYRKDDEAYYRKYYPQQAAQTQKPQATIRYDININGTKATATGGPDVARALDQLNRNP</sequence>
<proteinExistence type="predicted"/>
<comment type="caution">
    <text evidence="2">The sequence shown here is derived from an EMBL/GenBank/DDBJ whole genome shotgun (WGS) entry which is preliminary data.</text>
</comment>
<dbReference type="EMBL" id="JACIEZ010000002">
    <property type="protein sequence ID" value="MBB4064055.1"/>
    <property type="molecule type" value="Genomic_DNA"/>
</dbReference>
<organism evidence="2 3">
    <name type="scientific">Gellertiella hungarica</name>
    <dbReference type="NCBI Taxonomy" id="1572859"/>
    <lineage>
        <taxon>Bacteria</taxon>
        <taxon>Pseudomonadati</taxon>
        <taxon>Pseudomonadota</taxon>
        <taxon>Alphaproteobacteria</taxon>
        <taxon>Hyphomicrobiales</taxon>
        <taxon>Rhizobiaceae</taxon>
        <taxon>Gellertiella</taxon>
    </lineage>
</organism>
<gene>
    <name evidence="2" type="ORF">GGR23_001232</name>
</gene>
<dbReference type="AlphaFoldDB" id="A0A7W6NJ67"/>
<evidence type="ECO:0000256" key="1">
    <source>
        <dbReference type="SAM" id="MobiDB-lite"/>
    </source>
</evidence>
<keyword evidence="3" id="KW-1185">Reference proteome</keyword>
<evidence type="ECO:0000313" key="3">
    <source>
        <dbReference type="Proteomes" id="UP000528286"/>
    </source>
</evidence>
<feature type="region of interest" description="Disordered" evidence="1">
    <location>
        <begin position="805"/>
        <end position="825"/>
    </location>
</feature>
<reference evidence="2 3" key="1">
    <citation type="submission" date="2020-08" db="EMBL/GenBank/DDBJ databases">
        <title>Genomic Encyclopedia of Type Strains, Phase IV (KMG-IV): sequencing the most valuable type-strain genomes for metagenomic binning, comparative biology and taxonomic classification.</title>
        <authorList>
            <person name="Goeker M."/>
        </authorList>
    </citation>
    <scope>NUCLEOTIDE SEQUENCE [LARGE SCALE GENOMIC DNA]</scope>
    <source>
        <strain evidence="2 3">DSM 29853</strain>
    </source>
</reference>
<dbReference type="RefSeq" id="WP_183365297.1">
    <property type="nucleotide sequence ID" value="NZ_JACIEZ010000002.1"/>
</dbReference>
<evidence type="ECO:0000313" key="2">
    <source>
        <dbReference type="EMBL" id="MBB4064055.1"/>
    </source>
</evidence>
<dbReference type="Proteomes" id="UP000528286">
    <property type="component" value="Unassembled WGS sequence"/>
</dbReference>